<dbReference type="GO" id="GO:0000145">
    <property type="term" value="C:exocyst"/>
    <property type="evidence" value="ECO:0007669"/>
    <property type="project" value="UniProtKB-UniRule"/>
</dbReference>
<evidence type="ECO:0000313" key="7">
    <source>
        <dbReference type="Proteomes" id="UP000035681"/>
    </source>
</evidence>
<sequence length="906" mass="103721">KHTMISALLFSSNEFCLTNIMANDDILTTLKVLVIGESGVGKSSLMLRFVDDTFNPEITATIGVDFRVTTVNVNGDQNVNSYISLLTLMINGMSEEIGPLQESAVWVDESRTVPGRNVVRAVQDDGENLDAMGFPINEKKYFDNSYLSKKFPNCSDLDSLRKGVLYMKRKVKGEEEKLKDRHKANLYSLVSCVDALYALHTRLKTEKNTRGWPLTANLEDKMVEAKTTADKLFLDVLARKEITDSTRSVLSVLTRFRSIFYLPSRIDENIKKGDYFTILNDYARAKALYKDTNVTLFKEVMDVVEKKMKIFKNSLKRKLMDDKPASFEEQSKLIKCLKILDPDSDPEWDAIASYHVYLEDTLFEIQDKYYQLSLEKSYDERIYLEKPVVDGIRQEFCVELMNVMNEKLLMFWKLAQNYVSLDESHYDEKQPDINLMITNTVNCASWLLYNALIPQAMPENILEKCGNQFVNWEIDPEKIDTQIELKQLLSSIQTIRNCIKNLFEAQFMKSQMETLMGLCTTIRITCINHLVKLTNTKIIELYTKESWKTDIVIGLENLTKTSLPDLYENEIYDTLSTLKQLISHDNYPGEIDLTTDEKLRQVLLDLLLQNVISIKECFEIALDLQQSNGDLKRPSKLRVSDSNNLKNGSINSIQSSSDDTSNSIKKLSLDNDDRESTDTFNQSGTSISYVSPNQISSKKLLIVICNLEYIIMQSITAICKRYRDNGVKHVDYISEKAKQKLNSFRQSLLKLYLNLKTSSFYALFDFGCYEEEPEEDDISEYIKEIIIGMVFVKADLLLLAPQIINVIMSAAISNTLEKLISKILPGDQLKDFVASQYVVDLTAIEEAFQQYLTLEMTSKLNSIRAELVHKVDQEKFQYCLKKFRSGMAMAITSLQVTGKEDEETSI</sequence>
<accession>A0AAF5DF78</accession>
<dbReference type="PROSITE" id="PS00675">
    <property type="entry name" value="SIGMA54_INTERACT_1"/>
    <property type="match status" value="1"/>
</dbReference>
<dbReference type="GO" id="GO:0015031">
    <property type="term" value="P:protein transport"/>
    <property type="evidence" value="ECO:0007669"/>
    <property type="project" value="UniProtKB-KW"/>
</dbReference>
<keyword evidence="3 4" id="KW-0268">Exocytosis</keyword>
<evidence type="ECO:0000256" key="3">
    <source>
        <dbReference type="ARBA" id="ARBA00022483"/>
    </source>
</evidence>
<organism evidence="7 8">
    <name type="scientific">Strongyloides stercoralis</name>
    <name type="common">Threadworm</name>
    <dbReference type="NCBI Taxonomy" id="6248"/>
    <lineage>
        <taxon>Eukaryota</taxon>
        <taxon>Metazoa</taxon>
        <taxon>Ecdysozoa</taxon>
        <taxon>Nematoda</taxon>
        <taxon>Chromadorea</taxon>
        <taxon>Rhabditida</taxon>
        <taxon>Tylenchina</taxon>
        <taxon>Panagrolaimomorpha</taxon>
        <taxon>Strongyloidoidea</taxon>
        <taxon>Strongyloididae</taxon>
        <taxon>Strongyloides</taxon>
    </lineage>
</organism>
<comment type="subunit">
    <text evidence="4">Component of the exocyst complex.</text>
</comment>
<feature type="region of interest" description="Disordered" evidence="5">
    <location>
        <begin position="633"/>
        <end position="683"/>
    </location>
</feature>
<dbReference type="SUPFAM" id="SSF52540">
    <property type="entry name" value="P-loop containing nucleoside triphosphate hydrolases"/>
    <property type="match status" value="1"/>
</dbReference>
<comment type="function">
    <text evidence="4">Component of the exocyst complex involved in the docking of exocytic vesicles with fusion sites on the plasma membrane.</text>
</comment>
<dbReference type="InterPro" id="IPR029175">
    <property type="entry name" value="EXOC2/Sec5"/>
</dbReference>
<dbReference type="Proteomes" id="UP000035681">
    <property type="component" value="Unplaced"/>
</dbReference>
<evidence type="ECO:0000256" key="1">
    <source>
        <dbReference type="ARBA" id="ARBA00010578"/>
    </source>
</evidence>
<dbReference type="GO" id="GO:0006887">
    <property type="term" value="P:exocytosis"/>
    <property type="evidence" value="ECO:0007669"/>
    <property type="project" value="UniProtKB-KW"/>
</dbReference>
<dbReference type="WBParaSite" id="TCONS_00011694.p1">
    <property type="protein sequence ID" value="TCONS_00011694.p1"/>
    <property type="gene ID" value="XLOC_006428"/>
</dbReference>
<dbReference type="PANTHER" id="PTHR13043:SF1">
    <property type="entry name" value="EXOCYST COMPLEX COMPONENT 2"/>
    <property type="match status" value="1"/>
</dbReference>
<feature type="compositionally biased region" description="Low complexity" evidence="5">
    <location>
        <begin position="646"/>
        <end position="666"/>
    </location>
</feature>
<dbReference type="Gene3D" id="3.40.50.300">
    <property type="entry name" value="P-loop containing nucleotide triphosphate hydrolases"/>
    <property type="match status" value="1"/>
</dbReference>
<keyword evidence="7" id="KW-1185">Reference proteome</keyword>
<evidence type="ECO:0000259" key="6">
    <source>
        <dbReference type="Pfam" id="PF15469"/>
    </source>
</evidence>
<dbReference type="PROSITE" id="PS51419">
    <property type="entry name" value="RAB"/>
    <property type="match status" value="1"/>
</dbReference>
<dbReference type="PANTHER" id="PTHR13043">
    <property type="entry name" value="EXOCYST COMPLEX COMPONENT SEC5"/>
    <property type="match status" value="1"/>
</dbReference>
<dbReference type="InterPro" id="IPR001806">
    <property type="entry name" value="Small_GTPase"/>
</dbReference>
<evidence type="ECO:0000313" key="8">
    <source>
        <dbReference type="WBParaSite" id="TCONS_00011694.p1"/>
    </source>
</evidence>
<dbReference type="PRINTS" id="PR00449">
    <property type="entry name" value="RASTRNSFRMNG"/>
</dbReference>
<dbReference type="GO" id="GO:0003924">
    <property type="term" value="F:GTPase activity"/>
    <property type="evidence" value="ECO:0007669"/>
    <property type="project" value="InterPro"/>
</dbReference>
<evidence type="ECO:0000256" key="5">
    <source>
        <dbReference type="SAM" id="MobiDB-lite"/>
    </source>
</evidence>
<dbReference type="GO" id="GO:0005525">
    <property type="term" value="F:GTP binding"/>
    <property type="evidence" value="ECO:0007669"/>
    <property type="project" value="InterPro"/>
</dbReference>
<keyword evidence="2 4" id="KW-0813">Transport</keyword>
<dbReference type="InterPro" id="IPR027417">
    <property type="entry name" value="P-loop_NTPase"/>
</dbReference>
<evidence type="ECO:0000256" key="2">
    <source>
        <dbReference type="ARBA" id="ARBA00022448"/>
    </source>
</evidence>
<keyword evidence="4" id="KW-0653">Protein transport</keyword>
<proteinExistence type="inferred from homology"/>
<dbReference type="Pfam" id="PF00071">
    <property type="entry name" value="Ras"/>
    <property type="match status" value="1"/>
</dbReference>
<reference evidence="8" key="1">
    <citation type="submission" date="2024-02" db="UniProtKB">
        <authorList>
            <consortium name="WormBaseParasite"/>
        </authorList>
    </citation>
    <scope>IDENTIFICATION</scope>
</reference>
<feature type="domain" description="Exocyst complex component EXOC2/Sec5 N-terminal" evidence="6">
    <location>
        <begin position="134"/>
        <end position="893"/>
    </location>
</feature>
<comment type="similarity">
    <text evidence="1 4">Belongs to the SEC5 family.</text>
</comment>
<dbReference type="GO" id="GO:0006893">
    <property type="term" value="P:Golgi to plasma membrane transport"/>
    <property type="evidence" value="ECO:0007669"/>
    <property type="project" value="UniProtKB-UniRule"/>
</dbReference>
<dbReference type="InterPro" id="IPR039481">
    <property type="entry name" value="EXOC2/Sec5_N_dom"/>
</dbReference>
<dbReference type="AlphaFoldDB" id="A0AAF5DF78"/>
<protein>
    <recommendedName>
        <fullName evidence="4">Exocyst complex component 2</fullName>
    </recommendedName>
</protein>
<dbReference type="InterPro" id="IPR025662">
    <property type="entry name" value="Sigma_54_int_dom_ATP-bd_1"/>
</dbReference>
<evidence type="ECO:0000256" key="4">
    <source>
        <dbReference type="RuleBase" id="RU365069"/>
    </source>
</evidence>
<name>A0AAF5DF78_STRER</name>
<dbReference type="Pfam" id="PF15469">
    <property type="entry name" value="Sec5"/>
    <property type="match status" value="1"/>
</dbReference>
<feature type="compositionally biased region" description="Basic and acidic residues" evidence="5">
    <location>
        <begin position="667"/>
        <end position="677"/>
    </location>
</feature>
<dbReference type="SMART" id="SM00175">
    <property type="entry name" value="RAB"/>
    <property type="match status" value="1"/>
</dbReference>